<dbReference type="InterPro" id="IPR036388">
    <property type="entry name" value="WH-like_DNA-bd_sf"/>
</dbReference>
<evidence type="ECO:0000259" key="3">
    <source>
        <dbReference type="PROSITE" id="PS51733"/>
    </source>
</evidence>
<dbReference type="GO" id="GO:0003677">
    <property type="term" value="F:DNA binding"/>
    <property type="evidence" value="ECO:0007669"/>
    <property type="project" value="UniProtKB-UniRule"/>
</dbReference>
<dbReference type="EMBL" id="NFEZ01000004">
    <property type="protein sequence ID" value="PLT45685.1"/>
    <property type="molecule type" value="Genomic_DNA"/>
</dbReference>
<dbReference type="Gene3D" id="1.10.10.10">
    <property type="entry name" value="Winged helix-like DNA-binding domain superfamily/Winged helix DNA-binding domain"/>
    <property type="match status" value="1"/>
</dbReference>
<dbReference type="GO" id="GO:0005524">
    <property type="term" value="F:ATP binding"/>
    <property type="evidence" value="ECO:0007669"/>
    <property type="project" value="UniProtKB-UniRule"/>
</dbReference>
<dbReference type="PANTHER" id="PTHR12835">
    <property type="entry name" value="BIOTIN PROTEIN LIGASE"/>
    <property type="match status" value="1"/>
</dbReference>
<dbReference type="InterPro" id="IPR004143">
    <property type="entry name" value="BPL_LPL_catalytic"/>
</dbReference>
<dbReference type="HAMAP" id="MF_00978">
    <property type="entry name" value="Bifunct_BirA"/>
    <property type="match status" value="1"/>
</dbReference>
<dbReference type="RefSeq" id="WP_028599740.1">
    <property type="nucleotide sequence ID" value="NZ_BIMM01000012.1"/>
</dbReference>
<proteinExistence type="inferred from homology"/>
<evidence type="ECO:0000256" key="2">
    <source>
        <dbReference type="HAMAP-Rule" id="MF_00978"/>
    </source>
</evidence>
<evidence type="ECO:0000256" key="1">
    <source>
        <dbReference type="ARBA" id="ARBA00022598"/>
    </source>
</evidence>
<feature type="binding site" evidence="2">
    <location>
        <begin position="119"/>
        <end position="121"/>
    </location>
    <ligand>
        <name>biotin</name>
        <dbReference type="ChEBI" id="CHEBI:57586"/>
    </ligand>
</feature>
<keyword evidence="2" id="KW-0678">Repressor</keyword>
<sequence>MDLERLLELFEESGERFRSGEEVSRELGVSRTAVWKGIRRLQDQGVEFEASRKLGYRLVGRPEPLDAESIGAQLRTESFGRRLVVLDKIDSTQNVAQQLAQQGAEEGTLVIAEQQLSGRGRMGRGWVSPYGKGLWMSLILRPQLPVGSAPQLTLLAAVALCRTLRAETGLDIGIKWPNDLLVDGRKLSGILLESAAEDERLRHVVAGIGISVNLSEADYPPELLDKAVSLRMAAGRSFSRGALAAAFLLEWERLYRLYLAEGFGLVRTLWEALSVSLHRETELRTPQGDIVATPLGLHESGALIVRMADGSERTLFSAQMGEPIRA</sequence>
<dbReference type="GO" id="GO:0009249">
    <property type="term" value="P:protein lipoylation"/>
    <property type="evidence" value="ECO:0007669"/>
    <property type="project" value="UniProtKB-ARBA"/>
</dbReference>
<feature type="binding site" evidence="2">
    <location>
        <position position="115"/>
    </location>
    <ligand>
        <name>biotin</name>
        <dbReference type="ChEBI" id="CHEBI:57586"/>
    </ligand>
</feature>
<comment type="caution">
    <text evidence="2">Lacks conserved residue(s) required for the propagation of feature annotation.</text>
</comment>
<comment type="similarity">
    <text evidence="2">Belongs to the biotin--protein ligase family.</text>
</comment>
<dbReference type="GO" id="GO:0004077">
    <property type="term" value="F:biotin--[biotin carboxyl-carrier protein] ligase activity"/>
    <property type="evidence" value="ECO:0007669"/>
    <property type="project" value="UniProtKB-UniRule"/>
</dbReference>
<dbReference type="CDD" id="cd16442">
    <property type="entry name" value="BPL"/>
    <property type="match status" value="1"/>
</dbReference>
<dbReference type="GO" id="GO:0016740">
    <property type="term" value="F:transferase activity"/>
    <property type="evidence" value="ECO:0007669"/>
    <property type="project" value="UniProtKB-ARBA"/>
</dbReference>
<dbReference type="SUPFAM" id="SSF46785">
    <property type="entry name" value="Winged helix' DNA-binding domain"/>
    <property type="match status" value="1"/>
</dbReference>
<dbReference type="Pfam" id="PF08279">
    <property type="entry name" value="HTH_11"/>
    <property type="match status" value="1"/>
</dbReference>
<dbReference type="InterPro" id="IPR036390">
    <property type="entry name" value="WH_DNA-bd_sf"/>
</dbReference>
<dbReference type="InterPro" id="IPR004408">
    <property type="entry name" value="Biotin_CoA_COase_ligase"/>
</dbReference>
<dbReference type="PROSITE" id="PS51733">
    <property type="entry name" value="BPL_LPL_CATALYTIC"/>
    <property type="match status" value="1"/>
</dbReference>
<keyword evidence="5" id="KW-1185">Reference proteome</keyword>
<dbReference type="Gene3D" id="3.30.930.10">
    <property type="entry name" value="Bira Bifunctional Protein, Domain 2"/>
    <property type="match status" value="1"/>
</dbReference>
<feature type="DNA-binding region" description="H-T-H motif" evidence="2">
    <location>
        <begin position="20"/>
        <end position="39"/>
    </location>
</feature>
<keyword evidence="2" id="KW-0238">DNA-binding</keyword>
<dbReference type="EC" id="6.3.4.15" evidence="2"/>
<protein>
    <recommendedName>
        <fullName evidence="2">Bifunctional ligase/repressor BirA</fullName>
    </recommendedName>
    <alternativeName>
        <fullName evidence="2">Biotin--[acetyl-CoA-carboxylase] ligase</fullName>
        <ecNumber evidence="2">6.3.4.15</ecNumber>
    </alternativeName>
    <alternativeName>
        <fullName evidence="2">Biotin--protein ligase</fullName>
    </alternativeName>
    <alternativeName>
        <fullName evidence="2">Biotin-[acetyl-CoA carboxylase] synthetase</fullName>
    </alternativeName>
</protein>
<gene>
    <name evidence="2" type="primary">birA</name>
    <name evidence="4" type="ORF">B8V81_4116</name>
</gene>
<comment type="caution">
    <text evidence="4">The sequence shown here is derived from an EMBL/GenBank/DDBJ whole genome shotgun (WGS) entry which is preliminary data.</text>
</comment>
<dbReference type="InterPro" id="IPR045864">
    <property type="entry name" value="aa-tRNA-synth_II/BPL/LPL"/>
</dbReference>
<evidence type="ECO:0000313" key="5">
    <source>
        <dbReference type="Proteomes" id="UP000234789"/>
    </source>
</evidence>
<dbReference type="Proteomes" id="UP000234789">
    <property type="component" value="Unassembled WGS sequence"/>
</dbReference>
<dbReference type="AlphaFoldDB" id="A0A2N5N5T8"/>
<comment type="catalytic activity">
    <reaction evidence="2">
        <text>biotin + L-lysyl-[protein] + ATP = N(6)-biotinyl-L-lysyl-[protein] + AMP + diphosphate + H(+)</text>
        <dbReference type="Rhea" id="RHEA:11756"/>
        <dbReference type="Rhea" id="RHEA-COMP:9752"/>
        <dbReference type="Rhea" id="RHEA-COMP:10505"/>
        <dbReference type="ChEBI" id="CHEBI:15378"/>
        <dbReference type="ChEBI" id="CHEBI:29969"/>
        <dbReference type="ChEBI" id="CHEBI:30616"/>
        <dbReference type="ChEBI" id="CHEBI:33019"/>
        <dbReference type="ChEBI" id="CHEBI:57586"/>
        <dbReference type="ChEBI" id="CHEBI:83144"/>
        <dbReference type="ChEBI" id="CHEBI:456215"/>
        <dbReference type="EC" id="6.3.4.15"/>
    </reaction>
</comment>
<dbReference type="OrthoDB" id="9807064at2"/>
<dbReference type="InterPro" id="IPR013196">
    <property type="entry name" value="HTH_11"/>
</dbReference>
<keyword evidence="1 2" id="KW-0436">Ligase</keyword>
<accession>A0A2N5N5T8</accession>
<dbReference type="PANTHER" id="PTHR12835:SF5">
    <property type="entry name" value="BIOTIN--PROTEIN LIGASE"/>
    <property type="match status" value="1"/>
</dbReference>
<name>A0A2N5N5T8_9BACL</name>
<dbReference type="SUPFAM" id="SSF55681">
    <property type="entry name" value="Class II aaRS and biotin synthetases"/>
    <property type="match status" value="1"/>
</dbReference>
<keyword evidence="2" id="KW-0804">Transcription</keyword>
<feature type="domain" description="BPL/LPL catalytic" evidence="3">
    <location>
        <begin position="68"/>
        <end position="259"/>
    </location>
</feature>
<dbReference type="Pfam" id="PF03099">
    <property type="entry name" value="BPL_LplA_LipB"/>
    <property type="match status" value="1"/>
</dbReference>
<comment type="function">
    <text evidence="2">Acts both as a biotin--[acetyl-CoA-carboxylase] ligase and a repressor.</text>
</comment>
<dbReference type="InterPro" id="IPR030855">
    <property type="entry name" value="Bifunct_BirA"/>
</dbReference>
<dbReference type="NCBIfam" id="TIGR00121">
    <property type="entry name" value="birA_ligase"/>
    <property type="match status" value="1"/>
</dbReference>
<dbReference type="GO" id="GO:0006355">
    <property type="term" value="P:regulation of DNA-templated transcription"/>
    <property type="evidence" value="ECO:0007669"/>
    <property type="project" value="UniProtKB-UniRule"/>
</dbReference>
<organism evidence="4 5">
    <name type="scientific">Paenibacillus pasadenensis</name>
    <dbReference type="NCBI Taxonomy" id="217090"/>
    <lineage>
        <taxon>Bacteria</taxon>
        <taxon>Bacillati</taxon>
        <taxon>Bacillota</taxon>
        <taxon>Bacilli</taxon>
        <taxon>Bacillales</taxon>
        <taxon>Paenibacillaceae</taxon>
        <taxon>Paenibacillus</taxon>
    </lineage>
</organism>
<reference evidence="4 5" key="1">
    <citation type="submission" date="2017-05" db="EMBL/GenBank/DDBJ databases">
        <title>Functional genome analysis of Paenibacillus pasadenensis strain R16: insights on endophytic life style and antifungal activity.</title>
        <authorList>
            <person name="Passera A."/>
            <person name="Marcolungo L."/>
            <person name="Casati P."/>
            <person name="Brasca M."/>
            <person name="Quaglino F."/>
            <person name="Delledonne M."/>
        </authorList>
    </citation>
    <scope>NUCLEOTIDE SEQUENCE [LARGE SCALE GENOMIC DNA]</scope>
    <source>
        <strain evidence="4 5">R16</strain>
    </source>
</reference>
<keyword evidence="2" id="KW-0092">Biotin</keyword>
<feature type="binding site" evidence="2">
    <location>
        <position position="186"/>
    </location>
    <ligand>
        <name>biotin</name>
        <dbReference type="ChEBI" id="CHEBI:57586"/>
    </ligand>
</feature>
<dbReference type="GO" id="GO:0005737">
    <property type="term" value="C:cytoplasm"/>
    <property type="evidence" value="ECO:0007669"/>
    <property type="project" value="TreeGrafter"/>
</dbReference>
<keyword evidence="2" id="KW-0547">Nucleotide-binding</keyword>
<keyword evidence="2" id="KW-0067">ATP-binding</keyword>
<evidence type="ECO:0000313" key="4">
    <source>
        <dbReference type="EMBL" id="PLT45685.1"/>
    </source>
</evidence>
<keyword evidence="2" id="KW-0805">Transcription regulation</keyword>